<dbReference type="RefSeq" id="WP_267846450.1">
    <property type="nucleotide sequence ID" value="NZ_JAPMXC010000001.1"/>
</dbReference>
<dbReference type="EMBL" id="JAPMXC010000001">
    <property type="protein sequence ID" value="MCY0386814.1"/>
    <property type="molecule type" value="Genomic_DNA"/>
</dbReference>
<keyword evidence="1" id="KW-0812">Transmembrane</keyword>
<accession>A0ABT3ZJV5</accession>
<sequence length="68" mass="7326">MKTFVQFMLLMGIGVVAILLAIILGDRGAWYLAWILGTIVIVLVAAAAGFMLDTQDDVRLAADDHVAH</sequence>
<evidence type="ECO:0000313" key="3">
    <source>
        <dbReference type="Proteomes" id="UP001082899"/>
    </source>
</evidence>
<evidence type="ECO:0000256" key="1">
    <source>
        <dbReference type="SAM" id="Phobius"/>
    </source>
</evidence>
<keyword evidence="3" id="KW-1185">Reference proteome</keyword>
<name>A0ABT3ZJV5_9BURK</name>
<keyword evidence="1" id="KW-0472">Membrane</keyword>
<gene>
    <name evidence="2" type="ORF">OVY01_06115</name>
</gene>
<feature type="transmembrane region" description="Helical" evidence="1">
    <location>
        <begin position="31"/>
        <end position="52"/>
    </location>
</feature>
<evidence type="ECO:0000313" key="2">
    <source>
        <dbReference type="EMBL" id="MCY0386814.1"/>
    </source>
</evidence>
<reference evidence="2" key="1">
    <citation type="submission" date="2022-11" db="EMBL/GenBank/DDBJ databases">
        <title>Robbsia betulipollinis sp. nov., isolated from pollen of birch (Betula pendula).</title>
        <authorList>
            <person name="Shi H."/>
            <person name="Ambika Manirajan B."/>
            <person name="Ratering S."/>
            <person name="Geissler-Plaum R."/>
            <person name="Schnell S."/>
        </authorList>
    </citation>
    <scope>NUCLEOTIDE SEQUENCE</scope>
    <source>
        <strain evidence="2">Bb-Pol-6</strain>
    </source>
</reference>
<protein>
    <recommendedName>
        <fullName evidence="4">Cyd operon protein YbgT</fullName>
    </recommendedName>
</protein>
<dbReference type="Proteomes" id="UP001082899">
    <property type="component" value="Unassembled WGS sequence"/>
</dbReference>
<evidence type="ECO:0008006" key="4">
    <source>
        <dbReference type="Google" id="ProtNLM"/>
    </source>
</evidence>
<comment type="caution">
    <text evidence="2">The sequence shown here is derived from an EMBL/GenBank/DDBJ whole genome shotgun (WGS) entry which is preliminary data.</text>
</comment>
<feature type="transmembrane region" description="Helical" evidence="1">
    <location>
        <begin position="7"/>
        <end position="25"/>
    </location>
</feature>
<organism evidence="2 3">
    <name type="scientific">Robbsia betulipollinis</name>
    <dbReference type="NCBI Taxonomy" id="2981849"/>
    <lineage>
        <taxon>Bacteria</taxon>
        <taxon>Pseudomonadati</taxon>
        <taxon>Pseudomonadota</taxon>
        <taxon>Betaproteobacteria</taxon>
        <taxon>Burkholderiales</taxon>
        <taxon>Burkholderiaceae</taxon>
        <taxon>Robbsia</taxon>
    </lineage>
</organism>
<proteinExistence type="predicted"/>
<keyword evidence="1" id="KW-1133">Transmembrane helix</keyword>